<dbReference type="Gene3D" id="1.10.510.10">
    <property type="entry name" value="Transferase(Phosphotransferase) domain 1"/>
    <property type="match status" value="2"/>
</dbReference>
<feature type="region of interest" description="Disordered" evidence="6">
    <location>
        <begin position="1"/>
        <end position="27"/>
    </location>
</feature>
<keyword evidence="9" id="KW-1185">Reference proteome</keyword>
<dbReference type="SMART" id="SM00220">
    <property type="entry name" value="S_TKc"/>
    <property type="match status" value="1"/>
</dbReference>
<proteinExistence type="predicted"/>
<feature type="non-terminal residue" evidence="8">
    <location>
        <position position="285"/>
    </location>
</feature>
<dbReference type="GO" id="GO:0004674">
    <property type="term" value="F:protein serine/threonine kinase activity"/>
    <property type="evidence" value="ECO:0007669"/>
    <property type="project" value="UniProtKB-KW"/>
</dbReference>
<feature type="binding site" evidence="5">
    <location>
        <position position="66"/>
    </location>
    <ligand>
        <name>ATP</name>
        <dbReference type="ChEBI" id="CHEBI:30616"/>
    </ligand>
</feature>
<evidence type="ECO:0000256" key="5">
    <source>
        <dbReference type="PROSITE-ProRule" id="PRU10141"/>
    </source>
</evidence>
<dbReference type="CDD" id="cd14014">
    <property type="entry name" value="STKc_PknB_like"/>
    <property type="match status" value="1"/>
</dbReference>
<keyword evidence="2 5" id="KW-0547">Nucleotide-binding</keyword>
<dbReference type="Pfam" id="PF00069">
    <property type="entry name" value="Pkinase"/>
    <property type="match status" value="2"/>
</dbReference>
<dbReference type="InterPro" id="IPR008271">
    <property type="entry name" value="Ser/Thr_kinase_AS"/>
</dbReference>
<protein>
    <submittedName>
        <fullName evidence="8">Serine/threonine protein kinase</fullName>
    </submittedName>
</protein>
<organism evidence="8 9">
    <name type="scientific">Gemmata algarum</name>
    <dbReference type="NCBI Taxonomy" id="2975278"/>
    <lineage>
        <taxon>Bacteria</taxon>
        <taxon>Pseudomonadati</taxon>
        <taxon>Planctomycetota</taxon>
        <taxon>Planctomycetia</taxon>
        <taxon>Gemmatales</taxon>
        <taxon>Gemmataceae</taxon>
        <taxon>Gemmata</taxon>
    </lineage>
</organism>
<evidence type="ECO:0000259" key="7">
    <source>
        <dbReference type="PROSITE" id="PS50011"/>
    </source>
</evidence>
<gene>
    <name evidence="8" type="ORF">R5W23_004847</name>
</gene>
<dbReference type="EMBL" id="JAXBLV010000235">
    <property type="protein sequence ID" value="MDY3563346.1"/>
    <property type="molecule type" value="Genomic_DNA"/>
</dbReference>
<dbReference type="PROSITE" id="PS00107">
    <property type="entry name" value="PROTEIN_KINASE_ATP"/>
    <property type="match status" value="1"/>
</dbReference>
<accession>A0ABU5F6X8</accession>
<keyword evidence="3 8" id="KW-0418">Kinase</keyword>
<keyword evidence="4 5" id="KW-0067">ATP-binding</keyword>
<evidence type="ECO:0000313" key="8">
    <source>
        <dbReference type="EMBL" id="MDY3563346.1"/>
    </source>
</evidence>
<reference evidence="9" key="1">
    <citation type="journal article" date="2023" name="Mar. Drugs">
        <title>Gemmata algarum, a Novel Planctomycete Isolated from an Algal Mat, Displays Antimicrobial Activity.</title>
        <authorList>
            <person name="Kumar G."/>
            <person name="Kallscheuer N."/>
            <person name="Kashif M."/>
            <person name="Ahamad S."/>
            <person name="Jagadeeshwari U."/>
            <person name="Pannikurungottu S."/>
            <person name="Haufschild T."/>
            <person name="Kabuu M."/>
            <person name="Sasikala C."/>
            <person name="Jogler C."/>
            <person name="Ramana C."/>
        </authorList>
    </citation>
    <scope>NUCLEOTIDE SEQUENCE [LARGE SCALE GENOMIC DNA]</scope>
    <source>
        <strain evidence="9">JC673</strain>
    </source>
</reference>
<dbReference type="InterPro" id="IPR000719">
    <property type="entry name" value="Prot_kinase_dom"/>
</dbReference>
<dbReference type="PANTHER" id="PTHR43289">
    <property type="entry name" value="MITOGEN-ACTIVATED PROTEIN KINASE KINASE KINASE 20-RELATED"/>
    <property type="match status" value="1"/>
</dbReference>
<keyword evidence="8" id="KW-0723">Serine/threonine-protein kinase</keyword>
<dbReference type="RefSeq" id="WP_320689563.1">
    <property type="nucleotide sequence ID" value="NZ_JAXBLV010000235.1"/>
</dbReference>
<evidence type="ECO:0000256" key="4">
    <source>
        <dbReference type="ARBA" id="ARBA00022840"/>
    </source>
</evidence>
<feature type="domain" description="Protein kinase" evidence="7">
    <location>
        <begin position="37"/>
        <end position="285"/>
    </location>
</feature>
<name>A0ABU5F6X8_9BACT</name>
<dbReference type="InterPro" id="IPR011009">
    <property type="entry name" value="Kinase-like_dom_sf"/>
</dbReference>
<dbReference type="InterPro" id="IPR017441">
    <property type="entry name" value="Protein_kinase_ATP_BS"/>
</dbReference>
<dbReference type="PROSITE" id="PS00108">
    <property type="entry name" value="PROTEIN_KINASE_ST"/>
    <property type="match status" value="1"/>
</dbReference>
<dbReference type="SUPFAM" id="SSF56112">
    <property type="entry name" value="Protein kinase-like (PK-like)"/>
    <property type="match status" value="1"/>
</dbReference>
<sequence length="285" mass="30241">MSTLPDDPAPNQTTRVSAPPAYAHEGGAAVPPRVGDFEIVSKLGQGAFGQVFLARQVSLGRHVALKVADRELADRSEGPLLAGLEHDHIVKVFSAFADPDTGLAGLCLQYVPGADLGVLIRHLYDGGRRPESGAELLAALDRLGRGDPGFDPAALRDRAALGADDFPQAVCRLGARLAEALAFAHARGVLHCDIKPANILVTPYGRPMLADFNVAFDRTRHRDGVRYGGTLAYMAPEYYAAMAGRPGGAADERCDVYSLGVVLHELATGRRPPRPAPQEPPAHPP</sequence>
<dbReference type="PANTHER" id="PTHR43289:SF34">
    <property type="entry name" value="SERINE_THREONINE-PROTEIN KINASE YBDM-RELATED"/>
    <property type="match status" value="1"/>
</dbReference>
<comment type="caution">
    <text evidence="8">The sequence shown here is derived from an EMBL/GenBank/DDBJ whole genome shotgun (WGS) entry which is preliminary data.</text>
</comment>
<evidence type="ECO:0000256" key="6">
    <source>
        <dbReference type="SAM" id="MobiDB-lite"/>
    </source>
</evidence>
<evidence type="ECO:0000313" key="9">
    <source>
        <dbReference type="Proteomes" id="UP001272242"/>
    </source>
</evidence>
<keyword evidence="1" id="KW-0808">Transferase</keyword>
<dbReference type="PROSITE" id="PS50011">
    <property type="entry name" value="PROTEIN_KINASE_DOM"/>
    <property type="match status" value="1"/>
</dbReference>
<evidence type="ECO:0000256" key="2">
    <source>
        <dbReference type="ARBA" id="ARBA00022741"/>
    </source>
</evidence>
<evidence type="ECO:0000256" key="3">
    <source>
        <dbReference type="ARBA" id="ARBA00022777"/>
    </source>
</evidence>
<evidence type="ECO:0000256" key="1">
    <source>
        <dbReference type="ARBA" id="ARBA00022679"/>
    </source>
</evidence>
<dbReference type="Proteomes" id="UP001272242">
    <property type="component" value="Unassembled WGS sequence"/>
</dbReference>